<reference evidence="2" key="1">
    <citation type="journal article" date="2014" name="Int. J. Syst. Evol. Microbiol.">
        <title>Complete genome sequence of Corynebacterium casei LMG S-19264T (=DSM 44701T), isolated from a smear-ripened cheese.</title>
        <authorList>
            <consortium name="US DOE Joint Genome Institute (JGI-PGF)"/>
            <person name="Walter F."/>
            <person name="Albersmeier A."/>
            <person name="Kalinowski J."/>
            <person name="Ruckert C."/>
        </authorList>
    </citation>
    <scope>NUCLEOTIDE SEQUENCE</scope>
    <source>
        <strain evidence="2">CGMCC 1.10749</strain>
    </source>
</reference>
<dbReference type="Proteomes" id="UP000628079">
    <property type="component" value="Unassembled WGS sequence"/>
</dbReference>
<dbReference type="InterPro" id="IPR003718">
    <property type="entry name" value="OsmC/Ohr_fam"/>
</dbReference>
<proteinExistence type="inferred from homology"/>
<comment type="caution">
    <text evidence="2">The sequence shown here is derived from an EMBL/GenBank/DDBJ whole genome shotgun (WGS) entry which is preliminary data.</text>
</comment>
<evidence type="ECO:0000313" key="2">
    <source>
        <dbReference type="EMBL" id="GGB73216.1"/>
    </source>
</evidence>
<evidence type="ECO:0000313" key="3">
    <source>
        <dbReference type="Proteomes" id="UP000628079"/>
    </source>
</evidence>
<sequence length="142" mass="14493">MPYEALNQTLYTTAATNEGGRDGTVRSEDGVIELELGKPGSRSNPKANPETLFAAGYAACFGGALGHVAGEAGVDITGFAVRAAVSFGLTDTGVGIAVDIDALLPGLDEAMAKDLVQRAHLGCPYSKATHGNIDVTVTSRVA</sequence>
<dbReference type="EMBL" id="BMEA01000001">
    <property type="protein sequence ID" value="GGB73216.1"/>
    <property type="molecule type" value="Genomic_DNA"/>
</dbReference>
<dbReference type="RefSeq" id="WP_035947024.1">
    <property type="nucleotide sequence ID" value="NZ_BMEA01000001.1"/>
</dbReference>
<dbReference type="InterPro" id="IPR019953">
    <property type="entry name" value="OHR"/>
</dbReference>
<gene>
    <name evidence="2" type="ORF">GCM10011314_10940</name>
</gene>
<comment type="similarity">
    <text evidence="1">Belongs to the OsmC/Ohr family.</text>
</comment>
<organism evidence="2 3">
    <name type="scientific">Knoellia flava</name>
    <dbReference type="NCBI Taxonomy" id="913969"/>
    <lineage>
        <taxon>Bacteria</taxon>
        <taxon>Bacillati</taxon>
        <taxon>Actinomycetota</taxon>
        <taxon>Actinomycetes</taxon>
        <taxon>Micrococcales</taxon>
        <taxon>Intrasporangiaceae</taxon>
        <taxon>Knoellia</taxon>
    </lineage>
</organism>
<dbReference type="NCBIfam" id="TIGR03561">
    <property type="entry name" value="organ_hyd_perox"/>
    <property type="match status" value="1"/>
</dbReference>
<evidence type="ECO:0000256" key="1">
    <source>
        <dbReference type="ARBA" id="ARBA00007378"/>
    </source>
</evidence>
<reference evidence="2" key="2">
    <citation type="submission" date="2020-09" db="EMBL/GenBank/DDBJ databases">
        <authorList>
            <person name="Sun Q."/>
            <person name="Zhou Y."/>
        </authorList>
    </citation>
    <scope>NUCLEOTIDE SEQUENCE</scope>
    <source>
        <strain evidence="2">CGMCC 1.10749</strain>
    </source>
</reference>
<dbReference type="InterPro" id="IPR015946">
    <property type="entry name" value="KH_dom-like_a/b"/>
</dbReference>
<dbReference type="GO" id="GO:0006979">
    <property type="term" value="P:response to oxidative stress"/>
    <property type="evidence" value="ECO:0007669"/>
    <property type="project" value="InterPro"/>
</dbReference>
<protein>
    <submittedName>
        <fullName evidence="2">Organic hydroperoxide resistance protein</fullName>
    </submittedName>
</protein>
<dbReference type="PANTHER" id="PTHR33797:SF2">
    <property type="entry name" value="ORGANIC HYDROPEROXIDE RESISTANCE PROTEIN-LIKE"/>
    <property type="match status" value="1"/>
</dbReference>
<dbReference type="SUPFAM" id="SSF82784">
    <property type="entry name" value="OsmC-like"/>
    <property type="match status" value="1"/>
</dbReference>
<dbReference type="AlphaFoldDB" id="A0A8H9FSC8"/>
<dbReference type="PANTHER" id="PTHR33797">
    <property type="entry name" value="ORGANIC HYDROPEROXIDE RESISTANCE PROTEIN-LIKE"/>
    <property type="match status" value="1"/>
</dbReference>
<dbReference type="InterPro" id="IPR036102">
    <property type="entry name" value="OsmC/Ohrsf"/>
</dbReference>
<dbReference type="Gene3D" id="3.30.300.20">
    <property type="match status" value="1"/>
</dbReference>
<dbReference type="Gene3D" id="2.20.25.10">
    <property type="match status" value="1"/>
</dbReference>
<accession>A0A8H9FSC8</accession>
<name>A0A8H9FSC8_9MICO</name>
<dbReference type="Pfam" id="PF02566">
    <property type="entry name" value="OsmC"/>
    <property type="match status" value="1"/>
</dbReference>